<protein>
    <submittedName>
        <fullName evidence="1">Uncharacterized protein</fullName>
    </submittedName>
</protein>
<dbReference type="EMBL" id="JAQIZT010000003">
    <property type="protein sequence ID" value="KAJ7002964.1"/>
    <property type="molecule type" value="Genomic_DNA"/>
</dbReference>
<proteinExistence type="predicted"/>
<evidence type="ECO:0000313" key="2">
    <source>
        <dbReference type="Proteomes" id="UP001164929"/>
    </source>
</evidence>
<reference evidence="1" key="1">
    <citation type="journal article" date="2023" name="Mol. Ecol. Resour.">
        <title>Chromosome-level genome assembly of a triploid poplar Populus alba 'Berolinensis'.</title>
        <authorList>
            <person name="Chen S."/>
            <person name="Yu Y."/>
            <person name="Wang X."/>
            <person name="Wang S."/>
            <person name="Zhang T."/>
            <person name="Zhou Y."/>
            <person name="He R."/>
            <person name="Meng N."/>
            <person name="Wang Y."/>
            <person name="Liu W."/>
            <person name="Liu Z."/>
            <person name="Liu J."/>
            <person name="Guo Q."/>
            <person name="Huang H."/>
            <person name="Sederoff R.R."/>
            <person name="Wang G."/>
            <person name="Qu G."/>
            <person name="Chen S."/>
        </authorList>
    </citation>
    <scope>NUCLEOTIDE SEQUENCE</scope>
    <source>
        <strain evidence="1">SC-2020</strain>
    </source>
</reference>
<dbReference type="AlphaFoldDB" id="A0AAD6W9R8"/>
<gene>
    <name evidence="1" type="ORF">NC653_008250</name>
</gene>
<comment type="caution">
    <text evidence="1">The sequence shown here is derived from an EMBL/GenBank/DDBJ whole genome shotgun (WGS) entry which is preliminary data.</text>
</comment>
<organism evidence="1 2">
    <name type="scientific">Populus alba x Populus x berolinensis</name>
    <dbReference type="NCBI Taxonomy" id="444605"/>
    <lineage>
        <taxon>Eukaryota</taxon>
        <taxon>Viridiplantae</taxon>
        <taxon>Streptophyta</taxon>
        <taxon>Embryophyta</taxon>
        <taxon>Tracheophyta</taxon>
        <taxon>Spermatophyta</taxon>
        <taxon>Magnoliopsida</taxon>
        <taxon>eudicotyledons</taxon>
        <taxon>Gunneridae</taxon>
        <taxon>Pentapetalae</taxon>
        <taxon>rosids</taxon>
        <taxon>fabids</taxon>
        <taxon>Malpighiales</taxon>
        <taxon>Salicaceae</taxon>
        <taxon>Saliceae</taxon>
        <taxon>Populus</taxon>
    </lineage>
</organism>
<accession>A0AAD6W9R8</accession>
<name>A0AAD6W9R8_9ROSI</name>
<evidence type="ECO:0000313" key="1">
    <source>
        <dbReference type="EMBL" id="KAJ7002964.1"/>
    </source>
</evidence>
<keyword evidence="2" id="KW-1185">Reference proteome</keyword>
<dbReference type="Proteomes" id="UP001164929">
    <property type="component" value="Chromosome 3"/>
</dbReference>
<sequence length="102" mass="11998">MLRGFQPQWSPSLFQRAFSLSRGSCTTPTDIGEAYSSTRRELTSVFRNQGRRQLYAGLSINYMKIDNTYIAHLSLSLKKLAKRKIHIKITWNYYENEKYVQK</sequence>